<keyword evidence="3" id="KW-1185">Reference proteome</keyword>
<gene>
    <name evidence="2" type="ORF">GCM10011335_21810</name>
</gene>
<proteinExistence type="predicted"/>
<evidence type="ECO:0000313" key="3">
    <source>
        <dbReference type="Proteomes" id="UP000613160"/>
    </source>
</evidence>
<feature type="compositionally biased region" description="Low complexity" evidence="1">
    <location>
        <begin position="79"/>
        <end position="95"/>
    </location>
</feature>
<accession>A0A916XXZ5</accession>
<feature type="region of interest" description="Disordered" evidence="1">
    <location>
        <begin position="28"/>
        <end position="95"/>
    </location>
</feature>
<protein>
    <submittedName>
        <fullName evidence="2">Uncharacterized protein</fullName>
    </submittedName>
</protein>
<comment type="caution">
    <text evidence="2">The sequence shown here is derived from an EMBL/GenBank/DDBJ whole genome shotgun (WGS) entry which is preliminary data.</text>
</comment>
<reference evidence="2" key="1">
    <citation type="journal article" date="2014" name="Int. J. Syst. Evol. Microbiol.">
        <title>Complete genome sequence of Corynebacterium casei LMG S-19264T (=DSM 44701T), isolated from a smear-ripened cheese.</title>
        <authorList>
            <consortium name="US DOE Joint Genome Institute (JGI-PGF)"/>
            <person name="Walter F."/>
            <person name="Albersmeier A."/>
            <person name="Kalinowski J."/>
            <person name="Ruckert C."/>
        </authorList>
    </citation>
    <scope>NUCLEOTIDE SEQUENCE</scope>
    <source>
        <strain evidence="2">CGMCC 1.15493</strain>
    </source>
</reference>
<dbReference type="Proteomes" id="UP000613160">
    <property type="component" value="Unassembled WGS sequence"/>
</dbReference>
<dbReference type="EMBL" id="BMJJ01000004">
    <property type="protein sequence ID" value="GGD18579.1"/>
    <property type="molecule type" value="Genomic_DNA"/>
</dbReference>
<dbReference type="RefSeq" id="WP_188850623.1">
    <property type="nucleotide sequence ID" value="NZ_BMJJ01000004.1"/>
</dbReference>
<organism evidence="2 3">
    <name type="scientific">Aureimonas glaciei</name>
    <dbReference type="NCBI Taxonomy" id="1776957"/>
    <lineage>
        <taxon>Bacteria</taxon>
        <taxon>Pseudomonadati</taxon>
        <taxon>Pseudomonadota</taxon>
        <taxon>Alphaproteobacteria</taxon>
        <taxon>Hyphomicrobiales</taxon>
        <taxon>Aurantimonadaceae</taxon>
        <taxon>Aureimonas</taxon>
    </lineage>
</organism>
<evidence type="ECO:0000256" key="1">
    <source>
        <dbReference type="SAM" id="MobiDB-lite"/>
    </source>
</evidence>
<sequence length="132" mass="13338">MINALRGASLLAIFVVLPLVGCAPLMRPEGPSKVAQRAPIDSGPSTQRRGPDGYPLLGAFPSSAAPQLADAEVNAERSGLQGAQAGQGTEGATADADYARQLAEANALRLKTRQDVDAAVATGGPDGDTGTN</sequence>
<dbReference type="AlphaFoldDB" id="A0A916XXZ5"/>
<reference evidence="2" key="2">
    <citation type="submission" date="2020-09" db="EMBL/GenBank/DDBJ databases">
        <authorList>
            <person name="Sun Q."/>
            <person name="Zhou Y."/>
        </authorList>
    </citation>
    <scope>NUCLEOTIDE SEQUENCE</scope>
    <source>
        <strain evidence="2">CGMCC 1.15493</strain>
    </source>
</reference>
<name>A0A916XXZ5_9HYPH</name>
<evidence type="ECO:0000313" key="2">
    <source>
        <dbReference type="EMBL" id="GGD18579.1"/>
    </source>
</evidence>